<reference evidence="1" key="2">
    <citation type="submission" date="2022-06" db="UniProtKB">
        <authorList>
            <consortium name="EnsemblMetazoa"/>
        </authorList>
    </citation>
    <scope>IDENTIFICATION</scope>
</reference>
<name>A0A8R2NQP9_ACYPI</name>
<dbReference type="AlphaFoldDB" id="A0A8R2NQP9"/>
<dbReference type="EnsemblMetazoa" id="XM_029489899.1">
    <property type="protein sequence ID" value="XP_029345759.1"/>
    <property type="gene ID" value="LOC100158893"/>
</dbReference>
<dbReference type="OrthoDB" id="6601970at2759"/>
<dbReference type="GeneID" id="100158893"/>
<dbReference type="KEGG" id="api:100158893"/>
<sequence length="238" mass="26508">MFGCSARLGVASIGLPMDEIDCLQSEEDIENILQVCEAQNDHLGSDSLDSEQCHTTLVEENEPGTENNSELINQRQQKIQHERALSVKCLEKQAKKMVKTSNSKYPELEVGTSVRISIPDVDRARGSPRNVLAVITDVKDNLYKLCTENGFLKHKYTRTEINPCKEKLLDLETVVSKLKEGGEITLREAAAFNSISGSQGFTRCHCKTQCKTNRCACRASTRLCNSKCHNSLPCNNKD</sequence>
<accession>A0A8R2NQP9</accession>
<protein>
    <submittedName>
        <fullName evidence="1">Uncharacterized protein</fullName>
    </submittedName>
</protein>
<keyword evidence="2" id="KW-1185">Reference proteome</keyword>
<evidence type="ECO:0000313" key="2">
    <source>
        <dbReference type="Proteomes" id="UP000007819"/>
    </source>
</evidence>
<dbReference type="RefSeq" id="XP_029345759.1">
    <property type="nucleotide sequence ID" value="XM_029489899.1"/>
</dbReference>
<proteinExistence type="predicted"/>
<organism evidence="1 2">
    <name type="scientific">Acyrthosiphon pisum</name>
    <name type="common">Pea aphid</name>
    <dbReference type="NCBI Taxonomy" id="7029"/>
    <lineage>
        <taxon>Eukaryota</taxon>
        <taxon>Metazoa</taxon>
        <taxon>Ecdysozoa</taxon>
        <taxon>Arthropoda</taxon>
        <taxon>Hexapoda</taxon>
        <taxon>Insecta</taxon>
        <taxon>Pterygota</taxon>
        <taxon>Neoptera</taxon>
        <taxon>Paraneoptera</taxon>
        <taxon>Hemiptera</taxon>
        <taxon>Sternorrhyncha</taxon>
        <taxon>Aphidomorpha</taxon>
        <taxon>Aphidoidea</taxon>
        <taxon>Aphididae</taxon>
        <taxon>Macrosiphini</taxon>
        <taxon>Acyrthosiphon</taxon>
    </lineage>
</organism>
<evidence type="ECO:0000313" key="1">
    <source>
        <dbReference type="EnsemblMetazoa" id="XP_029345759.1"/>
    </source>
</evidence>
<dbReference type="Proteomes" id="UP000007819">
    <property type="component" value="Chromosome A2"/>
</dbReference>
<reference evidence="2" key="1">
    <citation type="submission" date="2010-06" db="EMBL/GenBank/DDBJ databases">
        <authorList>
            <person name="Jiang H."/>
            <person name="Abraham K."/>
            <person name="Ali S."/>
            <person name="Alsbrooks S.L."/>
            <person name="Anim B.N."/>
            <person name="Anosike U.S."/>
            <person name="Attaway T."/>
            <person name="Bandaranaike D.P."/>
            <person name="Battles P.K."/>
            <person name="Bell S.N."/>
            <person name="Bell A.V."/>
            <person name="Beltran B."/>
            <person name="Bickham C."/>
            <person name="Bustamante Y."/>
            <person name="Caleb T."/>
            <person name="Canada A."/>
            <person name="Cardenas V."/>
            <person name="Carter K."/>
            <person name="Chacko J."/>
            <person name="Chandrabose M.N."/>
            <person name="Chavez D."/>
            <person name="Chavez A."/>
            <person name="Chen L."/>
            <person name="Chu H.-S."/>
            <person name="Claassen K.J."/>
            <person name="Cockrell R."/>
            <person name="Collins M."/>
            <person name="Cooper J.A."/>
            <person name="Cree A."/>
            <person name="Curry S.M."/>
            <person name="Da Y."/>
            <person name="Dao M.D."/>
            <person name="Das B."/>
            <person name="Davila M.-L."/>
            <person name="Davy-Carroll L."/>
            <person name="Denson S."/>
            <person name="Dinh H."/>
            <person name="Ebong V.E."/>
            <person name="Edwards J.R."/>
            <person name="Egan A."/>
            <person name="El-Daye J."/>
            <person name="Escobedo L."/>
            <person name="Fernandez S."/>
            <person name="Fernando P.R."/>
            <person name="Flagg N."/>
            <person name="Forbes L.D."/>
            <person name="Fowler R.G."/>
            <person name="Fu Q."/>
            <person name="Gabisi R.A."/>
            <person name="Ganer J."/>
            <person name="Garbino Pronczuk A."/>
            <person name="Garcia R.M."/>
            <person name="Garner T."/>
            <person name="Garrett T.E."/>
            <person name="Gonzalez D.A."/>
            <person name="Hamid H."/>
            <person name="Hawkins E.S."/>
            <person name="Hirani K."/>
            <person name="Hogues M.E."/>
            <person name="Hollins B."/>
            <person name="Hsiao C.-H."/>
            <person name="Jabil R."/>
            <person name="James M.L."/>
            <person name="Jhangiani S.N."/>
            <person name="Johnson B."/>
            <person name="Johnson Q."/>
            <person name="Joshi V."/>
            <person name="Kalu J.B."/>
            <person name="Kam C."/>
            <person name="Kashfia A."/>
            <person name="Keebler J."/>
            <person name="Kisamo H."/>
            <person name="Kovar C.L."/>
            <person name="Lago L.A."/>
            <person name="Lai C.-Y."/>
            <person name="Laidlaw J."/>
            <person name="Lara F."/>
            <person name="Le T.-K."/>
            <person name="Lee S.L."/>
            <person name="Legall F.H."/>
            <person name="Lemon S.J."/>
            <person name="Lewis L.R."/>
            <person name="Li B."/>
            <person name="Liu Y."/>
            <person name="Liu Y.-S."/>
            <person name="Lopez J."/>
            <person name="Lozado R.J."/>
            <person name="Lu J."/>
            <person name="Madu R.C."/>
            <person name="Maheshwari M."/>
            <person name="Maheshwari R."/>
            <person name="Malloy K."/>
            <person name="Martinez E."/>
            <person name="Mathew T."/>
            <person name="Mercado I.C."/>
            <person name="Mercado C."/>
            <person name="Meyer B."/>
            <person name="Montgomery K."/>
            <person name="Morgan M.B."/>
            <person name="Munidasa M."/>
            <person name="Nazareth L.V."/>
            <person name="Nelson J."/>
            <person name="Ng B.M."/>
            <person name="Nguyen N.B."/>
            <person name="Nguyen P.Q."/>
            <person name="Nguyen T."/>
            <person name="Obregon M."/>
            <person name="Okwuonu G.O."/>
            <person name="Onwere C.G."/>
            <person name="Orozco G."/>
            <person name="Parra A."/>
            <person name="Patel S."/>
            <person name="Patil S."/>
            <person name="Perez A."/>
            <person name="Perez Y."/>
            <person name="Pham C."/>
            <person name="Primus E.L."/>
            <person name="Pu L.-L."/>
            <person name="Puazo M."/>
            <person name="Qin X."/>
            <person name="Quiroz J.B."/>
            <person name="Reese J."/>
            <person name="Richards S."/>
            <person name="Rives C.M."/>
            <person name="Robberts R."/>
            <person name="Ruiz S.J."/>
            <person name="Ruiz M.J."/>
            <person name="Santibanez J."/>
            <person name="Schneider B.W."/>
            <person name="Sisson I."/>
            <person name="Smith M."/>
            <person name="Sodergren E."/>
            <person name="Song X.-Z."/>
            <person name="Song B.B."/>
            <person name="Summersgill H."/>
            <person name="Thelus R."/>
            <person name="Thornton R.D."/>
            <person name="Trejos Z.Y."/>
            <person name="Usmani K."/>
            <person name="Vattathil S."/>
            <person name="Villasana D."/>
            <person name="Walker D.L."/>
            <person name="Wang S."/>
            <person name="Wang K."/>
            <person name="White C.S."/>
            <person name="Williams A.C."/>
            <person name="Williamson J."/>
            <person name="Wilson K."/>
            <person name="Woghiren I.O."/>
            <person name="Woodworth J.R."/>
            <person name="Worley K.C."/>
            <person name="Wright R.A."/>
            <person name="Wu W."/>
            <person name="Young L."/>
            <person name="Zhang L."/>
            <person name="Zhang J."/>
            <person name="Zhu Y."/>
            <person name="Muzny D.M."/>
            <person name="Weinstock G."/>
            <person name="Gibbs R.A."/>
        </authorList>
    </citation>
    <scope>NUCLEOTIDE SEQUENCE [LARGE SCALE GENOMIC DNA]</scope>
    <source>
        <strain evidence="2">LSR1</strain>
    </source>
</reference>